<gene>
    <name evidence="8" type="ORF">SAMN04487996_11031</name>
</gene>
<dbReference type="AlphaFoldDB" id="A0A1G7K729"/>
<dbReference type="Gene3D" id="1.10.3730.20">
    <property type="match status" value="1"/>
</dbReference>
<organism evidence="8 9">
    <name type="scientific">Dyadobacter soli</name>
    <dbReference type="NCBI Taxonomy" id="659014"/>
    <lineage>
        <taxon>Bacteria</taxon>
        <taxon>Pseudomonadati</taxon>
        <taxon>Bacteroidota</taxon>
        <taxon>Cytophagia</taxon>
        <taxon>Cytophagales</taxon>
        <taxon>Spirosomataceae</taxon>
        <taxon>Dyadobacter</taxon>
    </lineage>
</organism>
<evidence type="ECO:0000313" key="9">
    <source>
        <dbReference type="Proteomes" id="UP000198748"/>
    </source>
</evidence>
<feature type="domain" description="EamA" evidence="7">
    <location>
        <begin position="154"/>
        <end position="290"/>
    </location>
</feature>
<reference evidence="9" key="1">
    <citation type="submission" date="2016-10" db="EMBL/GenBank/DDBJ databases">
        <authorList>
            <person name="Varghese N."/>
            <person name="Submissions S."/>
        </authorList>
    </citation>
    <scope>NUCLEOTIDE SEQUENCE [LARGE SCALE GENOMIC DNA]</scope>
    <source>
        <strain evidence="9">DSM 25329</strain>
    </source>
</reference>
<dbReference type="GO" id="GO:0016020">
    <property type="term" value="C:membrane"/>
    <property type="evidence" value="ECO:0007669"/>
    <property type="project" value="UniProtKB-SubCell"/>
</dbReference>
<protein>
    <submittedName>
        <fullName evidence="8">Permease of the drug/metabolite transporter (DMT) superfamily</fullName>
    </submittedName>
</protein>
<dbReference type="InterPro" id="IPR050638">
    <property type="entry name" value="AA-Vitamin_Transporters"/>
</dbReference>
<dbReference type="EMBL" id="FNAN01000010">
    <property type="protein sequence ID" value="SDF32794.1"/>
    <property type="molecule type" value="Genomic_DNA"/>
</dbReference>
<accession>A0A1G7K729</accession>
<evidence type="ECO:0000256" key="6">
    <source>
        <dbReference type="SAM" id="Phobius"/>
    </source>
</evidence>
<feature type="transmembrane region" description="Helical" evidence="6">
    <location>
        <begin position="67"/>
        <end position="92"/>
    </location>
</feature>
<keyword evidence="3 6" id="KW-0812">Transmembrane</keyword>
<dbReference type="STRING" id="659014.SAMN04487996_11031"/>
<keyword evidence="5 6" id="KW-0472">Membrane</keyword>
<name>A0A1G7K729_9BACT</name>
<evidence type="ECO:0000256" key="3">
    <source>
        <dbReference type="ARBA" id="ARBA00022692"/>
    </source>
</evidence>
<evidence type="ECO:0000313" key="8">
    <source>
        <dbReference type="EMBL" id="SDF32794.1"/>
    </source>
</evidence>
<comment type="similarity">
    <text evidence="2">Belongs to the EamA transporter family.</text>
</comment>
<dbReference type="Proteomes" id="UP000198748">
    <property type="component" value="Unassembled WGS sequence"/>
</dbReference>
<comment type="subcellular location">
    <subcellularLocation>
        <location evidence="1">Membrane</location>
        <topology evidence="1">Multi-pass membrane protein</topology>
    </subcellularLocation>
</comment>
<evidence type="ECO:0000256" key="4">
    <source>
        <dbReference type="ARBA" id="ARBA00022989"/>
    </source>
</evidence>
<dbReference type="InterPro" id="IPR037185">
    <property type="entry name" value="EmrE-like"/>
</dbReference>
<feature type="transmembrane region" description="Helical" evidence="6">
    <location>
        <begin position="250"/>
        <end position="267"/>
    </location>
</feature>
<feature type="transmembrane region" description="Helical" evidence="6">
    <location>
        <begin position="31"/>
        <end position="55"/>
    </location>
</feature>
<dbReference type="PANTHER" id="PTHR32322">
    <property type="entry name" value="INNER MEMBRANE TRANSPORTER"/>
    <property type="match status" value="1"/>
</dbReference>
<dbReference type="InterPro" id="IPR000620">
    <property type="entry name" value="EamA_dom"/>
</dbReference>
<dbReference type="PANTHER" id="PTHR32322:SF2">
    <property type="entry name" value="EAMA DOMAIN-CONTAINING PROTEIN"/>
    <property type="match status" value="1"/>
</dbReference>
<keyword evidence="9" id="KW-1185">Reference proteome</keyword>
<feature type="transmembrane region" description="Helical" evidence="6">
    <location>
        <begin position="121"/>
        <end position="140"/>
    </location>
</feature>
<evidence type="ECO:0000256" key="1">
    <source>
        <dbReference type="ARBA" id="ARBA00004141"/>
    </source>
</evidence>
<feature type="transmembrane region" description="Helical" evidence="6">
    <location>
        <begin position="183"/>
        <end position="203"/>
    </location>
</feature>
<feature type="transmembrane region" description="Helical" evidence="6">
    <location>
        <begin position="218"/>
        <end position="238"/>
    </location>
</feature>
<feature type="domain" description="EamA" evidence="7">
    <location>
        <begin position="6"/>
        <end position="140"/>
    </location>
</feature>
<dbReference type="OrthoDB" id="9812547at2"/>
<keyword evidence="4 6" id="KW-1133">Transmembrane helix</keyword>
<feature type="transmembrane region" description="Helical" evidence="6">
    <location>
        <begin position="7"/>
        <end position="25"/>
    </location>
</feature>
<evidence type="ECO:0000259" key="7">
    <source>
        <dbReference type="Pfam" id="PF00892"/>
    </source>
</evidence>
<dbReference type="SUPFAM" id="SSF103481">
    <property type="entry name" value="Multidrug resistance efflux transporter EmrE"/>
    <property type="match status" value="2"/>
</dbReference>
<dbReference type="RefSeq" id="WP_090152510.1">
    <property type="nucleotide sequence ID" value="NZ_FNAN01000010.1"/>
</dbReference>
<dbReference type="Pfam" id="PF00892">
    <property type="entry name" value="EamA"/>
    <property type="match status" value="2"/>
</dbReference>
<proteinExistence type="inferred from homology"/>
<feature type="transmembrane region" description="Helical" evidence="6">
    <location>
        <begin position="273"/>
        <end position="290"/>
    </location>
</feature>
<sequence>MKNNLTAYLALIMVCFFWGTTYLAARIGVSGFPALFFMGFRNVVAGVLLLFFLILKNRSFPWKWADIGLQLVPGWCMITFGTGLVGWCVQFIPSGLAALLYATVPLFTILINIAARKEERLNAHVGAGVLLGLAGVMLVFKDNLEYLADRNSFLGICVTLASCVSWCLGGLYTKSFPGRTDSFFNAAIQMTAGGIGLFVLSAFNEDWTNLPVMQTQSVLALLYLIFFGSILAFGSYLFAMSRLPAGLVSIYAYINPLVALVLGFFILDEKITWLTTLAFAVTLGGVFLVNRGYQVQKRKNSLTLINSHE</sequence>
<feature type="transmembrane region" description="Helical" evidence="6">
    <location>
        <begin position="152"/>
        <end position="171"/>
    </location>
</feature>
<evidence type="ECO:0000256" key="5">
    <source>
        <dbReference type="ARBA" id="ARBA00023136"/>
    </source>
</evidence>
<evidence type="ECO:0000256" key="2">
    <source>
        <dbReference type="ARBA" id="ARBA00007362"/>
    </source>
</evidence>
<feature type="transmembrane region" description="Helical" evidence="6">
    <location>
        <begin position="98"/>
        <end position="114"/>
    </location>
</feature>